<evidence type="ECO:0000313" key="1">
    <source>
        <dbReference type="EMBL" id="CAD9083923.1"/>
    </source>
</evidence>
<gene>
    <name evidence="1" type="ORF">PCOS0759_LOCUS7177</name>
</gene>
<proteinExistence type="predicted"/>
<dbReference type="AlphaFoldDB" id="A0A7S1KS72"/>
<sequence length="291" mass="34128">MELQLNFPPRLLLLPNPVDFRKIQLPSKMDGIVHFLMQSGTVSKVMGDMIPLFAFFLLQRYFDFINLTLRSNDIWLKQVCHLQFNYVSVKYNVKKDQNAVFYERKLFRDLESACTFITSKLGVSVSPSDLEIIPEFRTETMRFQKSPLKMTAIFEEDYAEDEESVFNKKDYFVKFSLPLTDEGRKFLAELGPVHIVDSTVFQKSYPNLNPLDINGHQTIFEVYRWNLIDRAEKEYPGIQGREALVLYSSDMYAKTEEFTQIKAVKRETIRNLQAYFVSLQQADLEEDKDKE</sequence>
<dbReference type="EMBL" id="HBGD01008718">
    <property type="protein sequence ID" value="CAD9083923.1"/>
    <property type="molecule type" value="Transcribed_RNA"/>
</dbReference>
<reference evidence="1" key="1">
    <citation type="submission" date="2021-01" db="EMBL/GenBank/DDBJ databases">
        <authorList>
            <person name="Corre E."/>
            <person name="Pelletier E."/>
            <person name="Niang G."/>
            <person name="Scheremetjew M."/>
            <person name="Finn R."/>
            <person name="Kale V."/>
            <person name="Holt S."/>
            <person name="Cochrane G."/>
            <person name="Meng A."/>
            <person name="Brown T."/>
            <person name="Cohen L."/>
        </authorList>
    </citation>
    <scope>NUCLEOTIDE SEQUENCE</scope>
    <source>
        <strain evidence="1">WS</strain>
    </source>
</reference>
<name>A0A7S1KS72_9EUKA</name>
<organism evidence="1">
    <name type="scientific">Percolomonas cosmopolitus</name>
    <dbReference type="NCBI Taxonomy" id="63605"/>
    <lineage>
        <taxon>Eukaryota</taxon>
        <taxon>Discoba</taxon>
        <taxon>Heterolobosea</taxon>
        <taxon>Tetramitia</taxon>
        <taxon>Eutetramitia</taxon>
        <taxon>Percolomonadidae</taxon>
        <taxon>Percolomonas</taxon>
    </lineage>
</organism>
<protein>
    <submittedName>
        <fullName evidence="1">Uncharacterized protein</fullName>
    </submittedName>
</protein>
<accession>A0A7S1KS72</accession>